<dbReference type="Proteomes" id="UP001139971">
    <property type="component" value="Unassembled WGS sequence"/>
</dbReference>
<dbReference type="Pfam" id="PF12146">
    <property type="entry name" value="Hydrolase_4"/>
    <property type="match status" value="1"/>
</dbReference>
<comment type="caution">
    <text evidence="2">The sequence shown here is derived from an EMBL/GenBank/DDBJ whole genome shotgun (WGS) entry which is preliminary data.</text>
</comment>
<reference evidence="2" key="1">
    <citation type="submission" date="2023-02" db="EMBL/GenBank/DDBJ databases">
        <title>Tahibacter soli sp. nov. isolated from soil.</title>
        <authorList>
            <person name="Baek J.H."/>
            <person name="Lee J.K."/>
            <person name="Choi D.G."/>
            <person name="Jeon C.O."/>
        </authorList>
    </citation>
    <scope>NUCLEOTIDE SEQUENCE</scope>
    <source>
        <strain evidence="2">BL</strain>
    </source>
</reference>
<dbReference type="RefSeq" id="WP_263543932.1">
    <property type="nucleotide sequence ID" value="NZ_JAOVZO020000008.1"/>
</dbReference>
<proteinExistence type="predicted"/>
<dbReference type="GO" id="GO:0016787">
    <property type="term" value="F:hydrolase activity"/>
    <property type="evidence" value="ECO:0007669"/>
    <property type="project" value="UniProtKB-KW"/>
</dbReference>
<dbReference type="AlphaFoldDB" id="A0A9X3YJL4"/>
<accession>A0A9X3YJL4</accession>
<evidence type="ECO:0000259" key="1">
    <source>
        <dbReference type="Pfam" id="PF12146"/>
    </source>
</evidence>
<keyword evidence="3" id="KW-1185">Reference proteome</keyword>
<keyword evidence="2" id="KW-0378">Hydrolase</keyword>
<dbReference type="InterPro" id="IPR017208">
    <property type="entry name" value="UCP037442_abhydr"/>
</dbReference>
<dbReference type="EMBL" id="JAOVZO020000008">
    <property type="protein sequence ID" value="MDC8012415.1"/>
    <property type="molecule type" value="Genomic_DNA"/>
</dbReference>
<organism evidence="2 3">
    <name type="scientific">Tahibacter soli</name>
    <dbReference type="NCBI Taxonomy" id="2983605"/>
    <lineage>
        <taxon>Bacteria</taxon>
        <taxon>Pseudomonadati</taxon>
        <taxon>Pseudomonadota</taxon>
        <taxon>Gammaproteobacteria</taxon>
        <taxon>Lysobacterales</taxon>
        <taxon>Rhodanobacteraceae</taxon>
        <taxon>Tahibacter</taxon>
    </lineage>
</organism>
<dbReference type="Gene3D" id="3.40.50.1820">
    <property type="entry name" value="alpha/beta hydrolase"/>
    <property type="match status" value="1"/>
</dbReference>
<sequence length="290" mass="31207">MNDPTVSAHPATVIPITSPDGHRSELIGRIPAPGGAGLLWLPAMGVTARKYQAFADALAGRGVATALLDWRGFGASDYRAARGSDWGYAELLADIAAAQQGLTRQFPDVHWYIGGHSLGGQVGALALASDPAAWHGYVIAGSGQPWWRTFPVLQRPALWGAYLSARALAAACGYFPGERVGFAGREARGVIRDWAKSGQTGRYRPAGVDVDFDAALARVERPVLALRFEHDPLVPPASLTHLLSMLPKATIARDEIAGREFERGRAGHFDWMKDPQPVARRVAEWVAGMR</sequence>
<protein>
    <submittedName>
        <fullName evidence="2">Alpha/beta fold hydrolase</fullName>
    </submittedName>
</protein>
<dbReference type="SUPFAM" id="SSF53474">
    <property type="entry name" value="alpha/beta-Hydrolases"/>
    <property type="match status" value="1"/>
</dbReference>
<feature type="domain" description="Serine aminopeptidase S33" evidence="1">
    <location>
        <begin position="44"/>
        <end position="143"/>
    </location>
</feature>
<dbReference type="PIRSF" id="PIRSF037442">
    <property type="entry name" value="UCP037442_abhydr"/>
    <property type="match status" value="1"/>
</dbReference>
<dbReference type="InterPro" id="IPR029058">
    <property type="entry name" value="AB_hydrolase_fold"/>
</dbReference>
<evidence type="ECO:0000313" key="2">
    <source>
        <dbReference type="EMBL" id="MDC8012415.1"/>
    </source>
</evidence>
<evidence type="ECO:0000313" key="3">
    <source>
        <dbReference type="Proteomes" id="UP001139971"/>
    </source>
</evidence>
<dbReference type="InterPro" id="IPR022742">
    <property type="entry name" value="Hydrolase_4"/>
</dbReference>
<gene>
    <name evidence="2" type="ORF">OD750_007635</name>
</gene>
<name>A0A9X3YJL4_9GAMM</name>